<evidence type="ECO:0000256" key="4">
    <source>
        <dbReference type="ARBA" id="ARBA00022741"/>
    </source>
</evidence>
<dbReference type="GO" id="GO:0003968">
    <property type="term" value="F:RNA-directed RNA polymerase activity"/>
    <property type="evidence" value="ECO:0007669"/>
    <property type="project" value="UniProtKB-KW"/>
</dbReference>
<keyword evidence="6" id="KW-0067">ATP-binding</keyword>
<evidence type="ECO:0000256" key="2">
    <source>
        <dbReference type="ARBA" id="ARBA00022679"/>
    </source>
</evidence>
<name>A0A859JII8_9VIRU</name>
<dbReference type="SUPFAM" id="SSF52540">
    <property type="entry name" value="P-loop containing nucleoside triphosphate hydrolases"/>
    <property type="match status" value="2"/>
</dbReference>
<dbReference type="GO" id="GO:0003724">
    <property type="term" value="F:RNA helicase activity"/>
    <property type="evidence" value="ECO:0007669"/>
    <property type="project" value="UniProtKB-EC"/>
</dbReference>
<dbReference type="Gene3D" id="3.40.50.300">
    <property type="entry name" value="P-loop containing nucleotide triphosphate hydrolases"/>
    <property type="match status" value="3"/>
</dbReference>
<keyword evidence="4" id="KW-0547">Nucleotide-binding</keyword>
<evidence type="ECO:0000256" key="8">
    <source>
        <dbReference type="ARBA" id="ARBA00047984"/>
    </source>
</evidence>
<dbReference type="InterPro" id="IPR027351">
    <property type="entry name" value="(+)RNA_virus_helicase_core_dom"/>
</dbReference>
<protein>
    <submittedName>
        <fullName evidence="12">Polyprotein</fullName>
    </submittedName>
</protein>
<evidence type="ECO:0000259" key="10">
    <source>
        <dbReference type="PROSITE" id="PS50507"/>
    </source>
</evidence>
<dbReference type="GO" id="GO:0006351">
    <property type="term" value="P:DNA-templated transcription"/>
    <property type="evidence" value="ECO:0007669"/>
    <property type="project" value="InterPro"/>
</dbReference>
<dbReference type="Pfam" id="PF01660">
    <property type="entry name" value="Vmethyltransf"/>
    <property type="match status" value="1"/>
</dbReference>
<keyword evidence="2" id="KW-0808">Transferase</keyword>
<reference evidence="12" key="2">
    <citation type="submission" date="2019-12" db="EMBL/GenBank/DDBJ databases">
        <title>Novel mycoviruses discovered in the mycovirome of a necrotrophic fungus.</title>
        <authorList>
            <person name="Ruiz-Padilla A."/>
            <person name="Rodriguez-Romero J."/>
            <person name="Gomez-Cid I."/>
            <person name="Pacifico D."/>
            <person name="Ayllon M.A."/>
        </authorList>
    </citation>
    <scope>NUCLEOTIDE SEQUENCE</scope>
    <source>
        <strain evidence="12">BCI11_DN9384</strain>
    </source>
</reference>
<dbReference type="SUPFAM" id="SSF56672">
    <property type="entry name" value="DNA/RNA polymerases"/>
    <property type="match status" value="1"/>
</dbReference>
<dbReference type="PROSITE" id="PS50507">
    <property type="entry name" value="RDRP_SSRNA_POS"/>
    <property type="match status" value="1"/>
</dbReference>
<feature type="domain" description="RdRp catalytic" evidence="10">
    <location>
        <begin position="4211"/>
        <end position="4323"/>
    </location>
</feature>
<dbReference type="EMBL" id="MN839443">
    <property type="protein sequence ID" value="QLC37097.1"/>
    <property type="molecule type" value="Genomic_RNA"/>
</dbReference>
<accession>A0A859JII8</accession>
<dbReference type="GO" id="GO:0006396">
    <property type="term" value="P:RNA processing"/>
    <property type="evidence" value="ECO:0007669"/>
    <property type="project" value="InterPro"/>
</dbReference>
<evidence type="ECO:0000256" key="5">
    <source>
        <dbReference type="ARBA" id="ARBA00022801"/>
    </source>
</evidence>
<dbReference type="CDD" id="cd23255">
    <property type="entry name" value="Endornaviridae_RdRp"/>
    <property type="match status" value="1"/>
</dbReference>
<dbReference type="GO" id="GO:0003723">
    <property type="term" value="F:RNA binding"/>
    <property type="evidence" value="ECO:0007669"/>
    <property type="project" value="InterPro"/>
</dbReference>
<dbReference type="PROSITE" id="PS51743">
    <property type="entry name" value="ALPHAVIRUS_MT"/>
    <property type="match status" value="1"/>
</dbReference>
<dbReference type="Pfam" id="PF00978">
    <property type="entry name" value="RdRP_2"/>
    <property type="match status" value="1"/>
</dbReference>
<dbReference type="Pfam" id="PF01443">
    <property type="entry name" value="Viral_helicase1"/>
    <property type="match status" value="1"/>
</dbReference>
<dbReference type="InterPro" id="IPR001788">
    <property type="entry name" value="RNA-dep_RNA_pol_alsuvir"/>
</dbReference>
<dbReference type="InterPro" id="IPR027417">
    <property type="entry name" value="P-loop_NTPase"/>
</dbReference>
<keyword evidence="1" id="KW-0696">RNA-directed RNA polymerase</keyword>
<evidence type="ECO:0000256" key="7">
    <source>
        <dbReference type="ARBA" id="ARBA00022953"/>
    </source>
</evidence>
<dbReference type="InterPro" id="IPR002588">
    <property type="entry name" value="Alphavirus-like_MT_dom"/>
</dbReference>
<keyword evidence="5" id="KW-0378">Hydrolase</keyword>
<evidence type="ECO:0000256" key="3">
    <source>
        <dbReference type="ARBA" id="ARBA00022695"/>
    </source>
</evidence>
<organism evidence="12">
    <name type="scientific">Botrytis cinerea endornavirus 3</name>
    <dbReference type="NCBI Taxonomy" id="2746643"/>
    <lineage>
        <taxon>Viruses</taxon>
        <taxon>Riboviria</taxon>
        <taxon>Orthornavirae</taxon>
        <taxon>Kitrinoviricota</taxon>
        <taxon>Alsuviricetes</taxon>
        <taxon>Martellivirales</taxon>
        <taxon>Endornaviridae</taxon>
    </lineage>
</organism>
<evidence type="ECO:0000313" key="12">
    <source>
        <dbReference type="EMBL" id="QLC37097.1"/>
    </source>
</evidence>
<feature type="region of interest" description="Disordered" evidence="9">
    <location>
        <begin position="1356"/>
        <end position="1397"/>
    </location>
</feature>
<dbReference type="InterPro" id="IPR043502">
    <property type="entry name" value="DNA/RNA_pol_sf"/>
</dbReference>
<evidence type="ECO:0000259" key="11">
    <source>
        <dbReference type="PROSITE" id="PS51743"/>
    </source>
</evidence>
<proteinExistence type="predicted"/>
<feature type="domain" description="Alphavirus-like MT" evidence="11">
    <location>
        <begin position="743"/>
        <end position="951"/>
    </location>
</feature>
<keyword evidence="7" id="KW-0693">Viral RNA replication</keyword>
<dbReference type="GO" id="GO:0005524">
    <property type="term" value="F:ATP binding"/>
    <property type="evidence" value="ECO:0007669"/>
    <property type="project" value="UniProtKB-KW"/>
</dbReference>
<feature type="region of interest" description="Disordered" evidence="9">
    <location>
        <begin position="3432"/>
        <end position="3460"/>
    </location>
</feature>
<sequence length="4501" mass="504533">MSNYTKTNTNTMNQSPRNKITNIIDSVALEANNRIMTLEKASKNKQKQQTKNQLIDETKVDTLDSRSLTHTTNHLTQPLSVFGGVDGNSVNHNRYKGPLATLAMDETPPQDRVERNAATDFADIELSSSTPDKSNALQIQIPSNKSEFNEAPTTFTEMGFPKHDTTEPWYVKMLSTFRSSDTNADHYKSLHGVSPASQTVIPWKKIDVPKLIEDVLDNSKTPDTPTLNSARKSCLWVAMHTLNPRGMEQIPINISNLKYLDYQKYKVWRAGVTKGWLAIEIRRDHSKNHLHCLSGNHKEQLLSGDGKLTGVIHWKKMFTEINNESQLSWGQLNWSNPDAGLINFYHTLFRSTNASISTSLYIHCEKSTMRELIDYQYPGFKQLGKTFALPEPFPTPMPLGLLIEHFKLKINLKKGLQLTSILRNAKHHYTLTLMDQSNIELRKVPATFDDSSHLSFRALETILSTIYTMSQDRQLAMNNHKHQKILPKPMVGGKGDCWQQITMFYAYTELWFGRTDRSDAMPMEELYEIIKKKALVEYPMFRFTHEGDNMYHVEYVGLDRTHKPSYKEMWTEEEYAEIMAEVKVKYAGCYRLPDLAIEFKRIIDQKQAEHMSVEIDLAFECTAYIDKMYDLFVRDDYITTEEIDSDVDNFFNAVEAVLTQYEGDNVLLVGAKATVLEKLAHDLNVPLSMLDSGAVRAQLASTIASMSDIAVKPRDTRVEQLPNDTSDLVIDQLSRDYGNFKFIRGSSGSHPHPYHNAARHVITRYIVSLFPKSDLLYDIGGNMLYHVQNGDWHVHSVFKAESYEDKSRYLTYTTAVVKHISVRKSQTNITGATNSITQSMLSKVLTADNKLWCNSAWGDCQHGTKNHATFAMSVDTLFNIEPSELLKGYIAHKVIMAKHALTVPKAWHMADSGTLMFDEGYWSKSDGNLNVVFPGESMTYQNSISLIDTYIKRPLIMGDSHAVYCRVNGYKGPHLMIDHFVLPRTLVIEQFMKHTIWSNPDTNTIVVVVPVIDIHAPVTLLKQQPFTMEAMVLNIPFYEKLMNRLLQPHTWEGLTQYAAGLVGRTYGSASGFTRQFDITNRDVKNHCLVAYWSNNRSLESIRPLVKRAEVDVHQPSFLQQLWSSLKTFLTELGRQFDPTESDFIKKLVSDNSEDSMHLGLLLDSAFKAIDSVNASTRLDVSHYITNGMMYETGVTATSKCVDIDTWRQNHVEMSHSTVYTLITGKDDIAPVTIELCKASSTCQHNHKVAHEHVVGNSIDQRVGMCNCCGILSTLTDQNLCALCGSTRLCHGKSHLCKHEHTVINDECCGKQACVCKKNYKCSCCQMPSTLPVCEMCRNAPPPKTAVWDAGIIKQPNTQSEEKAPEPKPAENDDHPDPADDITGDYSEGDGVINKPAGMLSDVSRRSSIASAVAASAPPHMNFGDHPSRIPLNTNIIDRAQAQEATSSPVDYDDFINEGSNHSVVSFEIPDDTSTINDRVSSERQLDELRKLVPINNQPTNEYGFAGLEALSTVYNAIRFTESAPTKPVTKLTLPPNLVARQTTVSAVVIAYGEARGDGLCGAHALSQLCDCDVDTVTTILKRVTGNHDWWSDVELAKAAAVLRINILIATPAGSILYINDSSIRQYVSICTLVSLTGQRHWVPCSSMVDQLYTSDLRNQYYNYIFLATYASMSQDSTKTVADVREAVDRFEPINVDSASIVSYHVDHDWSSIIANYPNGVFTTLGYEHTSKSFYGQPISNYVTEGENGLVMVSAPTGFGKTTRIAEFNDQKKNHVVISPSRATVISATAYCNDVLNIASQGRADSTWHPKNKNDSTLSSAKVVYLTVDSAYMALCSSKPNATWLKMLSGRCIWLDEVHDLTPRYVCLAQALGSLVTGVLSATLPNVPPVTDTLHPIRTIFAAPDQLDNDFSDFIERGPEKGSFWVVPSSTQTAIMPAERVTQAAGGGVKFASITSKTLANLELTTINSAICTNCITTGSTLPGLENIHDLGYRITPELIFPPYRAEIKGVSKMRLFNYKRQQYDITQLTQSRGRAGRTSVGYAAMSLPGAANTPPAHVELLYSLMVGIPANTRCKDLYDNLKTNKVNFDTIKRERDVAVQRGYDFQNEQWDVLDSWIETVSELYLHLKNKIAFTDAIVDNNTISAAFMSALNTDSKLHIDKSVKRRIQTNMHNKLVHYPKLHNCDCGLLTIMGKHGCGNQLILPKPEAEWFNTTMEQSYANGSFSHPKSILAIDTSSSARDVNLSTKLSQQFMSLYFKMLNTILHAAKHATTSNVPTNITHGVLFENVTSNKHASVSELKHPHKLNNGSVLGVFDTNTRELRLECVVGATIDCSVTSPQAIVISPVHTANYALGMALASLTRNVTLNSAIAVATRSTIIVGPPGSGKTRELHRMFDSDQHTKRIVSKQTGQISEFKNLTVPPTAAIFADNVETIYVDEFGLMTASDILLLSTKCNMMVMSGDVNQKVADDTDLDTSTTLDLSWFRDNVGSTTVFNESWRFGAKTASVLSYFGTLGPCHNDDDKGIGMIQFNWLTKKNINTIIIDHDIQLIITHSNALAMQIKQILGANSSINCMTTGRAQGSQEKRVLYVAYGNASETYTAAELYVALSRHSEHCVIAADYTFEATAKTYGFNKHMQNVDSMRYGATTMPKIHDLSMSYIMEAWSNIRFNYHKFAEPKYNKAFDNYLGYYNALSHCTEYLTSDVSDTNGLDISISACVIYNKLYRGVDDSVFTRPLSPQHLELYNGMTNILNTFGPGITVPVERTAEVMSEYLRPIVSVRQYYIIPFSTNVKLVGNANNFTSYALCNVLTGEIMMTQTNNLTFQLPTANSLRVFVESMKNSVNWDKDMCVQMSISEILFQRMKKSIAKSYQEMTNTSESVHNYIISNVPTLYSLSCCKATNLPKSQTLFETITNSLKTDTPSPNNMITKVYLDAVNQLVEGDTPRGSSLGYATLSEELIYDALVNTLREFYMHDNINLFISQVCDITASSFDVSEPTSSTHVLTLPIKRLHQTVEHIHKHIHNVVIVDVKKRKIIATLDIPPTTEHYWHIDDLYKRTQALLLLGLLDDQINTYNNYKLSDVILNIKKTATKAVTAQEQFFAKLLKYIKNIINSLGVKVRKGKEMLNLCGIQQLFAARMRQSDKFAQSTAKVCSDSYSLATNTLKNSAIKGLQHLVLGHISNNYDIDINRQLQKTVASAVRMTHDNRAGDDVSTSSLLRLYYSLKFYAQGYETGAADIMGYDVFNIGNVKVTINESLPVMLLRRLNEDARDCLMGETSRKQTVKVMRTHANNSNKWDGQSVGLSLKRMFAADSGNTSDDVPFDDLLYELKTTLSDSVSATTLENANRHGMVKLNSLKIVLAMYPKLTTTMLTVTKAYYELYNHVFTPTLALLQNTICKGVIKVKNSIIRFLEYDATLADAKLEIQDLRESLDSARQSPTLTPLEPKPINDDGSESESSMYEDATDGINNKMEPSSTDKIHENSVLAEYVKQQLMSGSGSIDGSLFTTCGSDVKTKMVYSQRKKYKSSMFVKWEHQENYSTVHARPLPKITMGTLDGVIYMVVDKVALKLVPTYEGYKIWWNDANALKNENKLCIGLNLLTRIAGDGAGDMILALITKMFTDVINWCKLTKDELVWKTKYLAGGVCRSKYNYSFSTTSLYHILQDSKPFRRLMCHDTRSRFIMVGDKIHITRRTEALVLDCHTYAVASNTASGCCLTIYSALQSRIDIMVRAIEANMVAGLCDYTDRAGKSGLDGLRKLGINIDSNTLSDIDFAKWKVILRDALENNPLSAIFDMGLDDTFTSFKQLMESEKAMLDIENRVDSTVGLLKSKVAICMPSGHGKTTLKGTLQRKYTSIDVYDADDYITDIDALGWSNFDRMMAQYKLRLSEAIGNSGNNKPKLILCHHPDAVPDGFSIVLFMNKETPYTPERLWKRTNEERLLLAQDKYPLYTVSFADMEHQAMLFMLRSGATPSIKLHAKSELVDPMPYSEAEQFFQSPGPDNLWHMPIQGRLGVNDHRLGTAQQVVYKQGPHVGLCRPTVQMLCSSTFNAVSSRLRGIEHLRKVDFSREEYMTKMSHWFKPNWRDILLDYQNEVIMPSVSASLEWAINKGHKVELIRDMAEAVLNYERATEYTNIQAHFKVENLMKENVDELEHQLGRIIVWNNQNVNMILCPIVNECKARFKNLFNDNLITYTDGMDMVTLNKHLSKNSRSKYMIELDLSKQDRQTDKQIIDFEQWLLTELGLDGRVVHYMNGILDGFSLKTPDNVTGFMPTMHLSGGAMTSLGNEMRNLLLLSDICKGKAVNHVYTLGDDSLILTDDDFDGKYVAIVAANNHNVKCTFTTSEDSGVFLQLIVMWINGRYIAVHNFVRLKDKLAYSPYNADSDEFKSKTASYLLMIGNHYLTSKRLLELGFNGTVPLGTTMEDRLEANALHNNCDVSDVLNIIHDIVVVSYGKHESKITITGVGVLSYRHLKSGIHMTKGRQSDTSLLASFQSAVQQELDSN</sequence>
<reference evidence="12" key="1">
    <citation type="submission" date="2019-12" db="EMBL/GenBank/DDBJ databases">
        <title>Mycovirome of Botrytis cinerea isolates from grapevine.</title>
        <authorList>
            <person name="Ruiz-Padilla A."/>
            <person name="Chiapello M."/>
            <person name="Rodriguez-Romero J."/>
            <person name="Turina M."/>
            <person name="Ayllon M.A."/>
        </authorList>
    </citation>
    <scope>NUCLEOTIDE SEQUENCE</scope>
    <source>
        <strain evidence="12">BCI11_DN9384</strain>
    </source>
</reference>
<evidence type="ECO:0000256" key="6">
    <source>
        <dbReference type="ARBA" id="ARBA00022840"/>
    </source>
</evidence>
<dbReference type="GO" id="GO:0016556">
    <property type="term" value="P:mRNA modification"/>
    <property type="evidence" value="ECO:0007669"/>
    <property type="project" value="InterPro"/>
</dbReference>
<dbReference type="GO" id="GO:0016787">
    <property type="term" value="F:hydrolase activity"/>
    <property type="evidence" value="ECO:0007669"/>
    <property type="project" value="UniProtKB-KW"/>
</dbReference>
<dbReference type="GO" id="GO:0039694">
    <property type="term" value="P:viral RNA genome replication"/>
    <property type="evidence" value="ECO:0007669"/>
    <property type="project" value="InterPro"/>
</dbReference>
<dbReference type="InterPro" id="IPR007094">
    <property type="entry name" value="RNA-dir_pol_PSvirus"/>
</dbReference>
<feature type="compositionally biased region" description="Basic and acidic residues" evidence="9">
    <location>
        <begin position="1359"/>
        <end position="1377"/>
    </location>
</feature>
<evidence type="ECO:0000256" key="1">
    <source>
        <dbReference type="ARBA" id="ARBA00022484"/>
    </source>
</evidence>
<keyword evidence="3" id="KW-0548">Nucleotidyltransferase</keyword>
<comment type="catalytic activity">
    <reaction evidence="8">
        <text>ATP + H2O = ADP + phosphate + H(+)</text>
        <dbReference type="Rhea" id="RHEA:13065"/>
        <dbReference type="ChEBI" id="CHEBI:15377"/>
        <dbReference type="ChEBI" id="CHEBI:15378"/>
        <dbReference type="ChEBI" id="CHEBI:30616"/>
        <dbReference type="ChEBI" id="CHEBI:43474"/>
        <dbReference type="ChEBI" id="CHEBI:456216"/>
        <dbReference type="EC" id="3.6.4.13"/>
    </reaction>
</comment>
<dbReference type="GO" id="GO:0008174">
    <property type="term" value="F:mRNA methyltransferase activity"/>
    <property type="evidence" value="ECO:0007669"/>
    <property type="project" value="UniProtKB-UniRule"/>
</dbReference>
<evidence type="ECO:0000256" key="9">
    <source>
        <dbReference type="SAM" id="MobiDB-lite"/>
    </source>
</evidence>